<evidence type="ECO:0000313" key="2">
    <source>
        <dbReference type="Proteomes" id="UP000219182"/>
    </source>
</evidence>
<name>A0A2A6FJE3_9HYPH</name>
<dbReference type="EMBL" id="NWQG01000031">
    <property type="protein sequence ID" value="PDQ21944.1"/>
    <property type="molecule type" value="Genomic_DNA"/>
</dbReference>
<dbReference type="Pfam" id="PF04365">
    <property type="entry name" value="BrnT_toxin"/>
    <property type="match status" value="1"/>
</dbReference>
<dbReference type="RefSeq" id="WP_097572483.1">
    <property type="nucleotide sequence ID" value="NZ_NWQG01000031.1"/>
</dbReference>
<sequence length="93" mass="10447">MRKPSSFTFDPAKNARNLADRGIDFSVASQFEFAAALIAVDDRKDYGEVREVAIGFIGQRMHVLVFTIRGDACHVISLRKANSREIKAYVEKI</sequence>
<evidence type="ECO:0000313" key="1">
    <source>
        <dbReference type="EMBL" id="PDQ21944.1"/>
    </source>
</evidence>
<dbReference type="AlphaFoldDB" id="A0A2A6FJE3"/>
<comment type="caution">
    <text evidence="1">The sequence shown here is derived from an EMBL/GenBank/DDBJ whole genome shotgun (WGS) entry which is preliminary data.</text>
</comment>
<proteinExistence type="predicted"/>
<keyword evidence="2" id="KW-1185">Reference proteome</keyword>
<dbReference type="Proteomes" id="UP000219182">
    <property type="component" value="Unassembled WGS sequence"/>
</dbReference>
<dbReference type="InterPro" id="IPR007460">
    <property type="entry name" value="BrnT_toxin"/>
</dbReference>
<dbReference type="Gene3D" id="3.10.450.530">
    <property type="entry name" value="Ribonuclease toxin, BrnT, of type II toxin-antitoxin system"/>
    <property type="match status" value="1"/>
</dbReference>
<reference evidence="1 2" key="1">
    <citation type="submission" date="2017-09" db="EMBL/GenBank/DDBJ databases">
        <title>Mesorhizobum sanjuanii sp. nov. isolated from nodules of Lotus tenuis in saline-alkaline lowlands of Flooding Pampa.</title>
        <authorList>
            <person name="Sannazzaro A.I."/>
            <person name="Torres Tejerizo G.A."/>
            <person name="Fontana F."/>
            <person name="Cumpa Velazquez L.M."/>
            <person name="Hansen L."/>
            <person name="Pistorio M."/>
            <person name="Estrella M.J."/>
        </authorList>
    </citation>
    <scope>NUCLEOTIDE SEQUENCE [LARGE SCALE GENOMIC DNA]</scope>
    <source>
        <strain evidence="1 2">BSA136</strain>
    </source>
</reference>
<accession>A0A2A6FJE3</accession>
<organism evidence="1 2">
    <name type="scientific">Mesorhizobium sanjuanii</name>
    <dbReference type="NCBI Taxonomy" id="2037900"/>
    <lineage>
        <taxon>Bacteria</taxon>
        <taxon>Pseudomonadati</taxon>
        <taxon>Pseudomonadota</taxon>
        <taxon>Alphaproteobacteria</taxon>
        <taxon>Hyphomicrobiales</taxon>
        <taxon>Phyllobacteriaceae</taxon>
        <taxon>Mesorhizobium</taxon>
    </lineage>
</organism>
<dbReference type="InterPro" id="IPR038573">
    <property type="entry name" value="BrnT_sf"/>
</dbReference>
<protein>
    <recommendedName>
        <fullName evidence="3">BrnT family toxin</fullName>
    </recommendedName>
</protein>
<evidence type="ECO:0008006" key="3">
    <source>
        <dbReference type="Google" id="ProtNLM"/>
    </source>
</evidence>
<gene>
    <name evidence="1" type="ORF">CN311_06375</name>
</gene>